<sequence>MGAKSPKEDMSEDEMYVEEQVSDSLDPRGAEPPLLVEWAAIRRACDEALGGQIRNLAESKSTAILDAVEAAVVAVRAEAEEAFRWESELKDFLKETGLCVAHLRSILRDAETKLGLIEALAGELGCGRAHLVRGVVNLKEERSRLVAQISVLQDQLDQNKTETQQKPCEEKQGKNYSWRRLGERLMASIEVKDEFIEEDGVHQHDEERWGKKLENGLKKDQQMDRQGVSVSRGRVSREHLLILKNMWRTAHRPTRMPISPIYGAFSRPCGEPRQLQV</sequence>
<feature type="region of interest" description="Disordered" evidence="1">
    <location>
        <begin position="1"/>
        <end position="29"/>
    </location>
</feature>
<accession>A0AAN8GC59</accession>
<proteinExistence type="predicted"/>
<evidence type="ECO:0000313" key="2">
    <source>
        <dbReference type="EMBL" id="KAK5981893.1"/>
    </source>
</evidence>
<organism evidence="2 3">
    <name type="scientific">Trichostrongylus colubriformis</name>
    <name type="common">Black scour worm</name>
    <dbReference type="NCBI Taxonomy" id="6319"/>
    <lineage>
        <taxon>Eukaryota</taxon>
        <taxon>Metazoa</taxon>
        <taxon>Ecdysozoa</taxon>
        <taxon>Nematoda</taxon>
        <taxon>Chromadorea</taxon>
        <taxon>Rhabditida</taxon>
        <taxon>Rhabditina</taxon>
        <taxon>Rhabditomorpha</taxon>
        <taxon>Strongyloidea</taxon>
        <taxon>Trichostrongylidae</taxon>
        <taxon>Trichostrongylus</taxon>
    </lineage>
</organism>
<dbReference type="Proteomes" id="UP001331761">
    <property type="component" value="Unassembled WGS sequence"/>
</dbReference>
<dbReference type="AlphaFoldDB" id="A0AAN8GC59"/>
<feature type="compositionally biased region" description="Acidic residues" evidence="1">
    <location>
        <begin position="10"/>
        <end position="21"/>
    </location>
</feature>
<gene>
    <name evidence="2" type="ORF">GCK32_022670</name>
</gene>
<protein>
    <submittedName>
        <fullName evidence="2">Uncharacterized protein</fullName>
    </submittedName>
</protein>
<reference evidence="2 3" key="1">
    <citation type="submission" date="2019-10" db="EMBL/GenBank/DDBJ databases">
        <title>Assembly and Annotation for the nematode Trichostrongylus colubriformis.</title>
        <authorList>
            <person name="Martin J."/>
        </authorList>
    </citation>
    <scope>NUCLEOTIDE SEQUENCE [LARGE SCALE GENOMIC DNA]</scope>
    <source>
        <strain evidence="2">G859</strain>
        <tissue evidence="2">Whole worm</tissue>
    </source>
</reference>
<evidence type="ECO:0000256" key="1">
    <source>
        <dbReference type="SAM" id="MobiDB-lite"/>
    </source>
</evidence>
<name>A0AAN8GC59_TRICO</name>
<evidence type="ECO:0000313" key="3">
    <source>
        <dbReference type="Proteomes" id="UP001331761"/>
    </source>
</evidence>
<comment type="caution">
    <text evidence="2">The sequence shown here is derived from an EMBL/GenBank/DDBJ whole genome shotgun (WGS) entry which is preliminary data.</text>
</comment>
<keyword evidence="3" id="KW-1185">Reference proteome</keyword>
<dbReference type="EMBL" id="WIXE01005761">
    <property type="protein sequence ID" value="KAK5981893.1"/>
    <property type="molecule type" value="Genomic_DNA"/>
</dbReference>